<dbReference type="Proteomes" id="UP001610446">
    <property type="component" value="Unassembled WGS sequence"/>
</dbReference>
<dbReference type="InterPro" id="IPR052228">
    <property type="entry name" value="Sec_Metab_Biosynth_Oxidored"/>
</dbReference>
<organism evidence="2 3">
    <name type="scientific">Aspergillus pseudoustus</name>
    <dbReference type="NCBI Taxonomy" id="1810923"/>
    <lineage>
        <taxon>Eukaryota</taxon>
        <taxon>Fungi</taxon>
        <taxon>Dikarya</taxon>
        <taxon>Ascomycota</taxon>
        <taxon>Pezizomycotina</taxon>
        <taxon>Eurotiomycetes</taxon>
        <taxon>Eurotiomycetidae</taxon>
        <taxon>Eurotiales</taxon>
        <taxon>Aspergillaceae</taxon>
        <taxon>Aspergillus</taxon>
        <taxon>Aspergillus subgen. Nidulantes</taxon>
    </lineage>
</organism>
<keyword evidence="3" id="KW-1185">Reference proteome</keyword>
<gene>
    <name evidence="2" type="ORF">BJY01DRAFT_209121</name>
</gene>
<name>A0ABR4KGU7_9EURO</name>
<comment type="caution">
    <text evidence="2">The sequence shown here is derived from an EMBL/GenBank/DDBJ whole genome shotgun (WGS) entry which is preliminary data.</text>
</comment>
<dbReference type="InterPro" id="IPR002347">
    <property type="entry name" value="SDR_fam"/>
</dbReference>
<dbReference type="EMBL" id="JBFXLU010000030">
    <property type="protein sequence ID" value="KAL2851499.1"/>
    <property type="molecule type" value="Genomic_DNA"/>
</dbReference>
<evidence type="ECO:0000313" key="2">
    <source>
        <dbReference type="EMBL" id="KAL2851499.1"/>
    </source>
</evidence>
<accession>A0ABR4KGU7</accession>
<dbReference type="Gene3D" id="3.40.50.720">
    <property type="entry name" value="NAD(P)-binding Rossmann-like Domain"/>
    <property type="match status" value="1"/>
</dbReference>
<dbReference type="PANTHER" id="PTHR47534">
    <property type="entry name" value="YALI0E05731P"/>
    <property type="match status" value="1"/>
</dbReference>
<protein>
    <recommendedName>
        <fullName evidence="4">NAD(P)-binding protein</fullName>
    </recommendedName>
</protein>
<reference evidence="2 3" key="1">
    <citation type="submission" date="2024-07" db="EMBL/GenBank/DDBJ databases">
        <title>Section-level genome sequencing and comparative genomics of Aspergillus sections Usti and Cavernicolus.</title>
        <authorList>
            <consortium name="Lawrence Berkeley National Laboratory"/>
            <person name="Nybo J.L."/>
            <person name="Vesth T.C."/>
            <person name="Theobald S."/>
            <person name="Frisvad J.C."/>
            <person name="Larsen T.O."/>
            <person name="Kjaerboelling I."/>
            <person name="Rothschild-Mancinelli K."/>
            <person name="Lyhne E.K."/>
            <person name="Kogle M.E."/>
            <person name="Barry K."/>
            <person name="Clum A."/>
            <person name="Na H."/>
            <person name="Ledsgaard L."/>
            <person name="Lin J."/>
            <person name="Lipzen A."/>
            <person name="Kuo A."/>
            <person name="Riley R."/>
            <person name="Mondo S."/>
            <person name="Labutti K."/>
            <person name="Haridas S."/>
            <person name="Pangalinan J."/>
            <person name="Salamov A.A."/>
            <person name="Simmons B.A."/>
            <person name="Magnuson J.K."/>
            <person name="Chen J."/>
            <person name="Drula E."/>
            <person name="Henrissat B."/>
            <person name="Wiebenga A."/>
            <person name="Lubbers R.J."/>
            <person name="Gomes A.C."/>
            <person name="Makela M.R."/>
            <person name="Stajich J."/>
            <person name="Grigoriev I.V."/>
            <person name="Mortensen U.H."/>
            <person name="De Vries R.P."/>
            <person name="Baker S.E."/>
            <person name="Andersen M.R."/>
        </authorList>
    </citation>
    <scope>NUCLEOTIDE SEQUENCE [LARGE SCALE GENOMIC DNA]</scope>
    <source>
        <strain evidence="2 3">CBS 123904</strain>
    </source>
</reference>
<evidence type="ECO:0000256" key="1">
    <source>
        <dbReference type="ARBA" id="ARBA00023002"/>
    </source>
</evidence>
<evidence type="ECO:0008006" key="4">
    <source>
        <dbReference type="Google" id="ProtNLM"/>
    </source>
</evidence>
<dbReference type="PANTHER" id="PTHR47534:SF3">
    <property type="entry name" value="ALCOHOL DEHYDROGENASE-LIKE C-TERMINAL DOMAIN-CONTAINING PROTEIN"/>
    <property type="match status" value="1"/>
</dbReference>
<dbReference type="InterPro" id="IPR036291">
    <property type="entry name" value="NAD(P)-bd_dom_sf"/>
</dbReference>
<evidence type="ECO:0000313" key="3">
    <source>
        <dbReference type="Proteomes" id="UP001610446"/>
    </source>
</evidence>
<dbReference type="Pfam" id="PF00106">
    <property type="entry name" value="adh_short"/>
    <property type="match status" value="1"/>
</dbReference>
<keyword evidence="1" id="KW-0560">Oxidoreductase</keyword>
<proteinExistence type="predicted"/>
<dbReference type="SUPFAM" id="SSF51735">
    <property type="entry name" value="NAD(P)-binding Rossmann-fold domains"/>
    <property type="match status" value="1"/>
</dbReference>
<sequence length="336" mass="36678">MGGSESAAFSLQDVRNWNAALKEKRPKMVALFVGGTSGIGEHAAKRLASAIKLPTIYIIGRSQTARNAVIEDLDRINANGSYMFKHCDISDLGSVDTLCKEIAAQEAAVDLLFLTAGALGFGKQDTKAGIDLNHMLRYYSRMRFVHNLIPLLENSEDARVVSVFGAGKEGPIEEDNLDLKKKFSFSASNSYPATMTSVLFEVLAAKHPTISFIHEFPGFVATPLLKHALGSVTGSIMSLFMKPMMMTGSESGEWSVFLSTSSSFPSKGRSASKENFSRKESRIARSSTGRVGDGVYLLNYNGKDVTKQSLMEQLRVAGFPLIVEKHTLETYRVILS</sequence>